<organism evidence="5 6">
    <name type="scientific">Parasulfuritortus cantonensis</name>
    <dbReference type="NCBI Taxonomy" id="2528202"/>
    <lineage>
        <taxon>Bacteria</taxon>
        <taxon>Pseudomonadati</taxon>
        <taxon>Pseudomonadota</taxon>
        <taxon>Betaproteobacteria</taxon>
        <taxon>Nitrosomonadales</taxon>
        <taxon>Thiobacillaceae</taxon>
        <taxon>Parasulfuritortus</taxon>
    </lineage>
</organism>
<dbReference type="PANTHER" id="PTHR43080">
    <property type="entry name" value="CBS DOMAIN-CONTAINING PROTEIN CBSX3, MITOCHONDRIAL"/>
    <property type="match status" value="1"/>
</dbReference>
<dbReference type="Gene3D" id="3.10.580.10">
    <property type="entry name" value="CBS-domain"/>
    <property type="match status" value="1"/>
</dbReference>
<feature type="domain" description="CBS" evidence="4">
    <location>
        <begin position="237"/>
        <end position="293"/>
    </location>
</feature>
<evidence type="ECO:0000313" key="6">
    <source>
        <dbReference type="Proteomes" id="UP000295443"/>
    </source>
</evidence>
<dbReference type="OrthoDB" id="9808528at2"/>
<dbReference type="InterPro" id="IPR051257">
    <property type="entry name" value="Diverse_CBS-Domain"/>
</dbReference>
<dbReference type="SUPFAM" id="SSF51206">
    <property type="entry name" value="cAMP-binding domain-like"/>
    <property type="match status" value="1"/>
</dbReference>
<dbReference type="Pfam" id="PF03445">
    <property type="entry name" value="DUF294"/>
    <property type="match status" value="1"/>
</dbReference>
<dbReference type="InterPro" id="IPR005105">
    <property type="entry name" value="GlnD_Uridyltrans_N"/>
</dbReference>
<dbReference type="CDD" id="cd00038">
    <property type="entry name" value="CAP_ED"/>
    <property type="match status" value="1"/>
</dbReference>
<protein>
    <submittedName>
        <fullName evidence="5">CBS domain-containing protein</fullName>
    </submittedName>
</protein>
<dbReference type="Pfam" id="PF00571">
    <property type="entry name" value="CBS"/>
    <property type="match status" value="2"/>
</dbReference>
<dbReference type="InterPro" id="IPR014710">
    <property type="entry name" value="RmlC-like_jellyroll"/>
</dbReference>
<dbReference type="InterPro" id="IPR000644">
    <property type="entry name" value="CBS_dom"/>
</dbReference>
<dbReference type="EMBL" id="SJZB01000042">
    <property type="protein sequence ID" value="TCJ12846.1"/>
    <property type="molecule type" value="Genomic_DNA"/>
</dbReference>
<feature type="domain" description="Cyclic nucleotide-binding" evidence="3">
    <location>
        <begin position="20"/>
        <end position="125"/>
    </location>
</feature>
<dbReference type="SUPFAM" id="SSF54631">
    <property type="entry name" value="CBS-domain pair"/>
    <property type="match status" value="1"/>
</dbReference>
<dbReference type="CDD" id="cd05401">
    <property type="entry name" value="NT_GlnE_GlnD_like"/>
    <property type="match status" value="1"/>
</dbReference>
<evidence type="ECO:0000259" key="4">
    <source>
        <dbReference type="PROSITE" id="PS51371"/>
    </source>
</evidence>
<dbReference type="PROSITE" id="PS51371">
    <property type="entry name" value="CBS"/>
    <property type="match status" value="2"/>
</dbReference>
<name>A0A4V2NVB2_9PROT</name>
<dbReference type="CDD" id="cd17771">
    <property type="entry name" value="CBS_pair_CAP-ED_NT_Pol-beta-like_DUF294_assoc"/>
    <property type="match status" value="1"/>
</dbReference>
<evidence type="ECO:0000256" key="1">
    <source>
        <dbReference type="ARBA" id="ARBA00023122"/>
    </source>
</evidence>
<dbReference type="InterPro" id="IPR046342">
    <property type="entry name" value="CBS_dom_sf"/>
</dbReference>
<dbReference type="Proteomes" id="UP000295443">
    <property type="component" value="Unassembled WGS sequence"/>
</dbReference>
<dbReference type="InterPro" id="IPR018821">
    <property type="entry name" value="DUF294_put_nucleoTrafse_sb-bd"/>
</dbReference>
<evidence type="ECO:0000259" key="3">
    <source>
        <dbReference type="PROSITE" id="PS50042"/>
    </source>
</evidence>
<feature type="domain" description="CBS" evidence="4">
    <location>
        <begin position="172"/>
        <end position="229"/>
    </location>
</feature>
<dbReference type="SMART" id="SM00116">
    <property type="entry name" value="CBS"/>
    <property type="match status" value="2"/>
</dbReference>
<reference evidence="5 6" key="1">
    <citation type="submission" date="2019-03" db="EMBL/GenBank/DDBJ databases">
        <title>Genome sequence of Thiobacillaceae bacterium LSR1, a sulfur-oxidizing bacterium isolated from freshwater sediment.</title>
        <authorList>
            <person name="Li S."/>
        </authorList>
    </citation>
    <scope>NUCLEOTIDE SEQUENCE [LARGE SCALE GENOMIC DNA]</scope>
    <source>
        <strain evidence="5 6">LSR1</strain>
    </source>
</reference>
<dbReference type="PANTHER" id="PTHR43080:SF2">
    <property type="entry name" value="CBS DOMAIN-CONTAINING PROTEIN"/>
    <property type="match status" value="1"/>
</dbReference>
<dbReference type="Gene3D" id="2.60.120.10">
    <property type="entry name" value="Jelly Rolls"/>
    <property type="match status" value="1"/>
</dbReference>
<dbReference type="Pfam" id="PF10335">
    <property type="entry name" value="DUF294_C"/>
    <property type="match status" value="1"/>
</dbReference>
<dbReference type="PROSITE" id="PS50042">
    <property type="entry name" value="CNMP_BINDING_3"/>
    <property type="match status" value="1"/>
</dbReference>
<gene>
    <name evidence="5" type="ORF">EZJ19_11445</name>
</gene>
<evidence type="ECO:0000313" key="5">
    <source>
        <dbReference type="EMBL" id="TCJ12846.1"/>
    </source>
</evidence>
<proteinExistence type="predicted"/>
<dbReference type="InterPro" id="IPR018490">
    <property type="entry name" value="cNMP-bd_dom_sf"/>
</dbReference>
<keyword evidence="6" id="KW-1185">Reference proteome</keyword>
<dbReference type="InterPro" id="IPR000595">
    <property type="entry name" value="cNMP-bd_dom"/>
</dbReference>
<keyword evidence="1 2" id="KW-0129">CBS domain</keyword>
<evidence type="ECO:0000256" key="2">
    <source>
        <dbReference type="PROSITE-ProRule" id="PRU00703"/>
    </source>
</evidence>
<sequence>MTTPYALLAATLDQLGRYAPFDQMERDHLVWMIERLKVGYYAKDEVVLAPAETPVATFYLIKQGVILGEQDVVRAQENAAWLELHEGECFPLGALLSKRGVTSTYRAGIDTFCYELSAEHFRELLRLSEPFHDFCTRRIANLLEQSKQVIQAQYAKSTSEQQSMSSPLSAIIRREPITCAPETPVRQVLETMHKNGIGSMVAVDGEHRPVGIFTLHDVLSRVALSCTALDQPLASVMTANPYTMPPHAFAYEAALVMAKHGFRHILVAEEGRLKGLVSEKDLFSLQRVGLRQIGGTIRNAEHLDTLKGSARDIRQLAHNMMAQGVAAEQLTQIISTLNDLLTTRIIELELRASPVRDIAFCWMALGSEGRLEQTLNTDQDNGIIFDLPEGADPEAVRAQVLPFAKRVNLALAECGFPLCNGEVMASNPKWCLSLKEWQETFANWIDHGDPMALLYATIFFDFRPLYGAERLALELRDWLRDATPKNTRFLYQLAVNALRNDPPLGLIRDFVTGKGHTLDLKLNGITPFVDAARIYTLATAGRQTNTVGRLRELAEHGHLRKVDAEAFIEAFLFIQLLRLRLHHQQLEQGSELSNKIDPDSLNNLDRRILKEAFRQARKLQTKLRLDYQVRE</sequence>
<comment type="caution">
    <text evidence="5">The sequence shown here is derived from an EMBL/GenBank/DDBJ whole genome shotgun (WGS) entry which is preliminary data.</text>
</comment>
<dbReference type="GO" id="GO:0008773">
    <property type="term" value="F:[protein-PII] uridylyltransferase activity"/>
    <property type="evidence" value="ECO:0007669"/>
    <property type="project" value="InterPro"/>
</dbReference>
<dbReference type="AlphaFoldDB" id="A0A4V2NVB2"/>
<dbReference type="RefSeq" id="WP_131447690.1">
    <property type="nucleotide sequence ID" value="NZ_SJZB01000042.1"/>
</dbReference>
<accession>A0A4V2NVB2</accession>